<comment type="caution">
    <text evidence="4">The sequence shown here is derived from an EMBL/GenBank/DDBJ whole genome shotgun (WGS) entry which is preliminary data.</text>
</comment>
<evidence type="ECO:0000313" key="5">
    <source>
        <dbReference type="Proteomes" id="UP000623129"/>
    </source>
</evidence>
<gene>
    <name evidence="4" type="ORF">FCM35_KLT10154</name>
</gene>
<keyword evidence="5" id="KW-1185">Reference proteome</keyword>
<dbReference type="PANTHER" id="PTHR40836">
    <property type="entry name" value="RB1-INDUCIBLE COILED-COIL PROTEIN"/>
    <property type="match status" value="1"/>
</dbReference>
<feature type="compositionally biased region" description="Basic and acidic residues" evidence="1">
    <location>
        <begin position="7"/>
        <end position="17"/>
    </location>
</feature>
<evidence type="ECO:0000259" key="3">
    <source>
        <dbReference type="Pfam" id="PF14383"/>
    </source>
</evidence>
<feature type="region of interest" description="Disordered" evidence="1">
    <location>
        <begin position="178"/>
        <end position="279"/>
    </location>
</feature>
<dbReference type="InterPro" id="IPR025486">
    <property type="entry name" value="DUF4378"/>
</dbReference>
<feature type="compositionally biased region" description="Low complexity" evidence="1">
    <location>
        <begin position="243"/>
        <end position="252"/>
    </location>
</feature>
<feature type="compositionally biased region" description="Polar residues" evidence="1">
    <location>
        <begin position="232"/>
        <end position="242"/>
    </location>
</feature>
<feature type="domain" description="DUF4378" evidence="2">
    <location>
        <begin position="756"/>
        <end position="922"/>
    </location>
</feature>
<proteinExistence type="predicted"/>
<dbReference type="OrthoDB" id="446244at2759"/>
<dbReference type="Pfam" id="PF14309">
    <property type="entry name" value="DUF4378"/>
    <property type="match status" value="1"/>
</dbReference>
<evidence type="ECO:0000313" key="4">
    <source>
        <dbReference type="EMBL" id="KAF3341310.1"/>
    </source>
</evidence>
<feature type="region of interest" description="Disordered" evidence="1">
    <location>
        <begin position="1"/>
        <end position="38"/>
    </location>
</feature>
<dbReference type="PANTHER" id="PTHR40836:SF4">
    <property type="entry name" value="RB1-INDUCIBLE COILED-COIL PROTEIN"/>
    <property type="match status" value="1"/>
</dbReference>
<sequence length="933" mass="105288">MGENTDEWQRMDYDNQSKKVLPGKQSNKRQRTESDDQSKKIFVEMTKTIADEGQRMESGDQSKKLFDFVSDLLRGNPLISSLYELLAILYIDYQVWSCLGIFIYCESSQLVSKLSVKLSPDPLCIRTQKASDRQLPYKPAQLSKRTTVNNPVREDMSIPAQKPETRNAPSIVARLMGMDTIPPGRSTVIDAKESKLPKPTKPNIYHSPRKDLTFDGSPRSAPFRQRKGSLLSYGSTTNAGNGSNIKNSNTYNKKSKKDYGRPQKGKRPSSGVPPRQHPQEEALQKFKRDFEAWQSSAMVEKSECVAENLHKGKYIQILAQENLNKEKMAMYSIQKQNATETVQVVLPKNELHVSEAIEKQERSPLPTRIVILKPSFDPKNQTPDPFLGSSNSKNRDCTMVDFLEEVKERLRLEIEGKAASVAKKEKNGKHKTIATDPKEIARDIAKQIRETVTRDFEKKLTRSRSFKLPNYVPDTSESVRRDTRRILSEKLKNVLRNEAGSERPSTSMEPSRASFIIKRRERVKSMSEFPSIINKEYKRNDTRCKLDSTGMVDADTASPRSLFRSFSAPVPGTNLGKLLLEDSGLTKWARVGVRHEEEVENLREERNGIKEHGSGFKGKVSNLRHNFNLKGKLFGNKTHAVKTPKSEDFLPLKVLRTIPSALMNPGPSQENYTEVPPSPASVSSSSHNEFSGGDNPSPVSPLEVSAHASRKSLGDISFPISDAIPTIQPKNEETEEAEYTEKSEDTDITEILTPEEAYVKEILVSAGLYKNKKTNETNLYINFAPRPLSFQIFEQIEEAYNKDIKISTEDHLQTDPHADIDRRILFDLANESVETLFGPARNSDTLSEWVGTNGTLPSGSILLDEICTQIDTFINPPMDEMQTIDSMVGQDVKTNTWSSKLYEEKDVLCKKMSFVIFMEVLDDFVNEMGSVMC</sequence>
<dbReference type="Pfam" id="PF14383">
    <property type="entry name" value="VARLMGL"/>
    <property type="match status" value="1"/>
</dbReference>
<accession>A0A833VT79</accession>
<protein>
    <recommendedName>
        <fullName evidence="6">DUF4378 domain-containing protein</fullName>
    </recommendedName>
</protein>
<organism evidence="4 5">
    <name type="scientific">Carex littledalei</name>
    <dbReference type="NCBI Taxonomy" id="544730"/>
    <lineage>
        <taxon>Eukaryota</taxon>
        <taxon>Viridiplantae</taxon>
        <taxon>Streptophyta</taxon>
        <taxon>Embryophyta</taxon>
        <taxon>Tracheophyta</taxon>
        <taxon>Spermatophyta</taxon>
        <taxon>Magnoliopsida</taxon>
        <taxon>Liliopsida</taxon>
        <taxon>Poales</taxon>
        <taxon>Cyperaceae</taxon>
        <taxon>Cyperoideae</taxon>
        <taxon>Cariceae</taxon>
        <taxon>Carex</taxon>
        <taxon>Carex subgen. Euthyceras</taxon>
    </lineage>
</organism>
<feature type="region of interest" description="Disordered" evidence="1">
    <location>
        <begin position="720"/>
        <end position="745"/>
    </location>
</feature>
<dbReference type="EMBL" id="SWLB01000002">
    <property type="protein sequence ID" value="KAF3341310.1"/>
    <property type="molecule type" value="Genomic_DNA"/>
</dbReference>
<dbReference type="InterPro" id="IPR032795">
    <property type="entry name" value="DUF3741-assoc"/>
</dbReference>
<feature type="domain" description="DUF3741" evidence="3">
    <location>
        <begin position="162"/>
        <end position="183"/>
    </location>
</feature>
<evidence type="ECO:0008006" key="6">
    <source>
        <dbReference type="Google" id="ProtNLM"/>
    </source>
</evidence>
<name>A0A833VT79_9POAL</name>
<reference evidence="4" key="1">
    <citation type="submission" date="2020-01" db="EMBL/GenBank/DDBJ databases">
        <title>Genome sequence of Kobresia littledalei, the first chromosome-level genome in the family Cyperaceae.</title>
        <authorList>
            <person name="Qu G."/>
        </authorList>
    </citation>
    <scope>NUCLEOTIDE SEQUENCE</scope>
    <source>
        <strain evidence="4">C.B.Clarke</strain>
        <tissue evidence="4">Leaf</tissue>
    </source>
</reference>
<feature type="region of interest" description="Disordered" evidence="1">
    <location>
        <begin position="661"/>
        <end position="706"/>
    </location>
</feature>
<dbReference type="Proteomes" id="UP000623129">
    <property type="component" value="Unassembled WGS sequence"/>
</dbReference>
<dbReference type="AlphaFoldDB" id="A0A833VT79"/>
<evidence type="ECO:0000259" key="2">
    <source>
        <dbReference type="Pfam" id="PF14309"/>
    </source>
</evidence>
<evidence type="ECO:0000256" key="1">
    <source>
        <dbReference type="SAM" id="MobiDB-lite"/>
    </source>
</evidence>